<dbReference type="GO" id="GO:0016758">
    <property type="term" value="F:hexosyltransferase activity"/>
    <property type="evidence" value="ECO:0007669"/>
    <property type="project" value="InterPro"/>
</dbReference>
<dbReference type="InterPro" id="IPR004276">
    <property type="entry name" value="GlycoTrans_28_N"/>
</dbReference>
<name>A0A060CDQ9_9LACO</name>
<dbReference type="EMBL" id="KF126002">
    <property type="protein sequence ID" value="AIA93344.1"/>
    <property type="molecule type" value="Genomic_DNA"/>
</dbReference>
<evidence type="ECO:0000259" key="1">
    <source>
        <dbReference type="Pfam" id="PF03033"/>
    </source>
</evidence>
<reference evidence="2" key="1">
    <citation type="journal article" date="2013" name="Environ. Microbiol.">
        <title>Seasonally variable intestinal metagenomes of the red palm weevil (Rhynchophorus ferrugineus).</title>
        <authorList>
            <person name="Jia S."/>
            <person name="Zhang X."/>
            <person name="Zhang G."/>
            <person name="Yin A."/>
            <person name="Zhang S."/>
            <person name="Li F."/>
            <person name="Wang L."/>
            <person name="Zhao D."/>
            <person name="Yun Q."/>
            <person name="Tala"/>
            <person name="Wang J."/>
            <person name="Sun G."/>
            <person name="Baabdullah M."/>
            <person name="Yu X."/>
            <person name="Hu S."/>
            <person name="Al-Mssallem I.S."/>
            <person name="Yu J."/>
        </authorList>
    </citation>
    <scope>NUCLEOTIDE SEQUENCE</scope>
</reference>
<feature type="domain" description="Glycosyltransferase family 28 N-terminal" evidence="1">
    <location>
        <begin position="4"/>
        <end position="62"/>
    </location>
</feature>
<sequence>MRLLISGGGTGGHIYPALALIEQLKKEILKQRFYMLEHTVGLENKIVPAAGIDFKTLKFKDLNVFVIGKL</sequence>
<evidence type="ECO:0000313" key="2">
    <source>
        <dbReference type="EMBL" id="AIA93344.1"/>
    </source>
</evidence>
<proteinExistence type="predicted"/>
<dbReference type="AlphaFoldDB" id="A0A060CDQ9"/>
<dbReference type="Pfam" id="PF03033">
    <property type="entry name" value="Glyco_transf_28"/>
    <property type="match status" value="1"/>
</dbReference>
<accession>A0A060CDQ9</accession>
<protein>
    <submittedName>
        <fullName evidence="2">CAZy families GT28 protein</fullName>
    </submittedName>
</protein>
<dbReference type="SUPFAM" id="SSF53756">
    <property type="entry name" value="UDP-Glycosyltransferase/glycogen phosphorylase"/>
    <property type="match status" value="1"/>
</dbReference>
<dbReference type="Gene3D" id="3.40.50.2000">
    <property type="entry name" value="Glycogen Phosphorylase B"/>
    <property type="match status" value="1"/>
</dbReference>
<dbReference type="GO" id="GO:0005975">
    <property type="term" value="P:carbohydrate metabolic process"/>
    <property type="evidence" value="ECO:0007669"/>
    <property type="project" value="InterPro"/>
</dbReference>
<dbReference type="GO" id="GO:1901137">
    <property type="term" value="P:carbohydrate derivative biosynthetic process"/>
    <property type="evidence" value="ECO:0007669"/>
    <property type="project" value="UniProtKB-ARBA"/>
</dbReference>
<organism evidence="2">
    <name type="scientific">uncultured Pediococcus sp</name>
    <dbReference type="NCBI Taxonomy" id="165192"/>
    <lineage>
        <taxon>Bacteria</taxon>
        <taxon>Bacillati</taxon>
        <taxon>Bacillota</taxon>
        <taxon>Bacilli</taxon>
        <taxon>Lactobacillales</taxon>
        <taxon>Lactobacillaceae</taxon>
        <taxon>Pediococcus</taxon>
        <taxon>environmental samples</taxon>
    </lineage>
</organism>